<proteinExistence type="predicted"/>
<reference evidence="2" key="1">
    <citation type="journal article" date="2012" name="PLoS Genet.">
        <title>The genomes of the fungal plant pathogens Cladosporium fulvum and Dothistroma septosporum reveal adaptation to different hosts and lifestyles but also signatures of common ancestry.</title>
        <authorList>
            <person name="de Wit P.J.G.M."/>
            <person name="van der Burgt A."/>
            <person name="Oekmen B."/>
            <person name="Stergiopoulos I."/>
            <person name="Abd-Elsalam K.A."/>
            <person name="Aerts A.L."/>
            <person name="Bahkali A.H."/>
            <person name="Beenen H.G."/>
            <person name="Chettri P."/>
            <person name="Cox M.P."/>
            <person name="Datema E."/>
            <person name="de Vries R.P."/>
            <person name="Dhillon B."/>
            <person name="Ganley A.R."/>
            <person name="Griffiths S.A."/>
            <person name="Guo Y."/>
            <person name="Hamelin R.C."/>
            <person name="Henrissat B."/>
            <person name="Kabir M.S."/>
            <person name="Jashni M.K."/>
            <person name="Kema G."/>
            <person name="Klaubauf S."/>
            <person name="Lapidus A."/>
            <person name="Levasseur A."/>
            <person name="Lindquist E."/>
            <person name="Mehrabi R."/>
            <person name="Ohm R.A."/>
            <person name="Owen T.J."/>
            <person name="Salamov A."/>
            <person name="Schwelm A."/>
            <person name="Schijlen E."/>
            <person name="Sun H."/>
            <person name="van den Burg H.A."/>
            <person name="van Ham R.C.H.J."/>
            <person name="Zhang S."/>
            <person name="Goodwin S.B."/>
            <person name="Grigoriev I.V."/>
            <person name="Collemare J."/>
            <person name="Bradshaw R.E."/>
        </authorList>
    </citation>
    <scope>NUCLEOTIDE SEQUENCE [LARGE SCALE GENOMIC DNA]</scope>
    <source>
        <strain evidence="2">NZE10 / CBS 128990</strain>
    </source>
</reference>
<dbReference type="AlphaFoldDB" id="N1PK33"/>
<evidence type="ECO:0000313" key="2">
    <source>
        <dbReference type="Proteomes" id="UP000016933"/>
    </source>
</evidence>
<name>N1PK33_DOTSN</name>
<evidence type="ECO:0000313" key="1">
    <source>
        <dbReference type="EMBL" id="EME41651.1"/>
    </source>
</evidence>
<reference evidence="1 2" key="2">
    <citation type="journal article" date="2012" name="PLoS Pathog.">
        <title>Diverse lifestyles and strategies of plant pathogenesis encoded in the genomes of eighteen Dothideomycetes fungi.</title>
        <authorList>
            <person name="Ohm R.A."/>
            <person name="Feau N."/>
            <person name="Henrissat B."/>
            <person name="Schoch C.L."/>
            <person name="Horwitz B.A."/>
            <person name="Barry K.W."/>
            <person name="Condon B.J."/>
            <person name="Copeland A.C."/>
            <person name="Dhillon B."/>
            <person name="Glaser F."/>
            <person name="Hesse C.N."/>
            <person name="Kosti I."/>
            <person name="LaButti K."/>
            <person name="Lindquist E.A."/>
            <person name="Lucas S."/>
            <person name="Salamov A.A."/>
            <person name="Bradshaw R.E."/>
            <person name="Ciuffetti L."/>
            <person name="Hamelin R.C."/>
            <person name="Kema G.H.J."/>
            <person name="Lawrence C."/>
            <person name="Scott J.A."/>
            <person name="Spatafora J.W."/>
            <person name="Turgeon B.G."/>
            <person name="de Wit P.J.G.M."/>
            <person name="Zhong S."/>
            <person name="Goodwin S.B."/>
            <person name="Grigoriev I.V."/>
        </authorList>
    </citation>
    <scope>NUCLEOTIDE SEQUENCE [LARGE SCALE GENOMIC DNA]</scope>
    <source>
        <strain evidence="2">NZE10 / CBS 128990</strain>
    </source>
</reference>
<keyword evidence="2" id="KW-1185">Reference proteome</keyword>
<dbReference type="HOGENOM" id="CLU_1749599_0_0_1"/>
<dbReference type="Proteomes" id="UP000016933">
    <property type="component" value="Unassembled WGS sequence"/>
</dbReference>
<gene>
    <name evidence="1" type="ORF">DOTSEDRAFT_37007</name>
</gene>
<organism evidence="1 2">
    <name type="scientific">Dothistroma septosporum (strain NZE10 / CBS 128990)</name>
    <name type="common">Red band needle blight fungus</name>
    <name type="synonym">Mycosphaerella pini</name>
    <dbReference type="NCBI Taxonomy" id="675120"/>
    <lineage>
        <taxon>Eukaryota</taxon>
        <taxon>Fungi</taxon>
        <taxon>Dikarya</taxon>
        <taxon>Ascomycota</taxon>
        <taxon>Pezizomycotina</taxon>
        <taxon>Dothideomycetes</taxon>
        <taxon>Dothideomycetidae</taxon>
        <taxon>Mycosphaerellales</taxon>
        <taxon>Mycosphaerellaceae</taxon>
        <taxon>Dothistroma</taxon>
    </lineage>
</organism>
<sequence>MGCELSLEICKQPLSYLDPEAGMIEIADDSSWRYNTEGVAVNCTIEVGPGWEAPIKIIRDCRVTSALDSVRVSDDADEDICGQNIRCSSLSRHSIRQSARCATPTNKLATEDPIVAVDIPAYIMSRLAIAGKPLKYSPFAEDAVRRSIA</sequence>
<accession>N1PK33</accession>
<dbReference type="EMBL" id="KB446542">
    <property type="protein sequence ID" value="EME41651.1"/>
    <property type="molecule type" value="Genomic_DNA"/>
</dbReference>
<protein>
    <submittedName>
        <fullName evidence="1">Uncharacterized protein</fullName>
    </submittedName>
</protein>